<feature type="compositionally biased region" description="Low complexity" evidence="1">
    <location>
        <begin position="432"/>
        <end position="450"/>
    </location>
</feature>
<evidence type="ECO:0000256" key="1">
    <source>
        <dbReference type="SAM" id="MobiDB-lite"/>
    </source>
</evidence>
<feature type="region of interest" description="Disordered" evidence="1">
    <location>
        <begin position="90"/>
        <end position="114"/>
    </location>
</feature>
<feature type="region of interest" description="Disordered" evidence="1">
    <location>
        <begin position="379"/>
        <end position="418"/>
    </location>
</feature>
<comment type="caution">
    <text evidence="2">The sequence shown here is derived from an EMBL/GenBank/DDBJ whole genome shotgun (WGS) entry which is preliminary data.</text>
</comment>
<sequence>MPPHPLSAPSGPPLNFRASPPIFPVVGNWAESAQQLKVVARLGNSQIRNDYKALVIYHAINEEEKECSIKKTKEAILIWFRWNSSKHGINQKRCEKRNDPDGAPSESASKSSKDPAPLFLSARCSSHIQVYLSLYYNLKIAPLLKKQAALDRASFAAASKKWSKLVMQNKIMAELYAKETDNMIAAVEAEHEWLYQELKAQNSEDANQKAKIHVGTANKGEVSMDYLAHQYPACTGTVLPSYMKFLEAKYKSATTSSAASAAASTLGVSSSSMSQSHFGFTSGSITKSHDFSTNHFGASPNDLFINDSRADHHQGDDNDNADLASTNHMGNDTTVELPTTPHCPSPPKVSTVTPEIERRHHANIVCNATMMAEWEKVAKETGIPNEPSKGKGKRKRHQESTTASSSGVPRKRIKSVSSIGIECRQSECIMGSHTSSIHSPSSSVPPRFSSTAPSSLPMPFSHLSSPQQPDPPLPSANCPNTLSADHPNTPSTGRPGTPNADHPGTPNMDCPGTPHVDRPNTPTTDRPGTPAWIVPIPPPQIVPIPLPWIIPIPPPQIVLIPQVQIILVCPHPVWIILIHPIQIVWGHHFNCLQ</sequence>
<reference evidence="2" key="1">
    <citation type="journal article" date="2020" name="Nat. Commun.">
        <title>Large-scale genome sequencing of mycorrhizal fungi provides insights into the early evolution of symbiotic traits.</title>
        <authorList>
            <person name="Miyauchi S."/>
            <person name="Kiss E."/>
            <person name="Kuo A."/>
            <person name="Drula E."/>
            <person name="Kohler A."/>
            <person name="Sanchez-Garcia M."/>
            <person name="Morin E."/>
            <person name="Andreopoulos B."/>
            <person name="Barry K.W."/>
            <person name="Bonito G."/>
            <person name="Buee M."/>
            <person name="Carver A."/>
            <person name="Chen C."/>
            <person name="Cichocki N."/>
            <person name="Clum A."/>
            <person name="Culley D."/>
            <person name="Crous P.W."/>
            <person name="Fauchery L."/>
            <person name="Girlanda M."/>
            <person name="Hayes R.D."/>
            <person name="Keri Z."/>
            <person name="LaButti K."/>
            <person name="Lipzen A."/>
            <person name="Lombard V."/>
            <person name="Magnuson J."/>
            <person name="Maillard F."/>
            <person name="Murat C."/>
            <person name="Nolan M."/>
            <person name="Ohm R.A."/>
            <person name="Pangilinan J."/>
            <person name="Pereira M.F."/>
            <person name="Perotto S."/>
            <person name="Peter M."/>
            <person name="Pfister S."/>
            <person name="Riley R."/>
            <person name="Sitrit Y."/>
            <person name="Stielow J.B."/>
            <person name="Szollosi G."/>
            <person name="Zifcakova L."/>
            <person name="Stursova M."/>
            <person name="Spatafora J.W."/>
            <person name="Tedersoo L."/>
            <person name="Vaario L.M."/>
            <person name="Yamada A."/>
            <person name="Yan M."/>
            <person name="Wang P."/>
            <person name="Xu J."/>
            <person name="Bruns T."/>
            <person name="Baldrian P."/>
            <person name="Vilgalys R."/>
            <person name="Dunand C."/>
            <person name="Henrissat B."/>
            <person name="Grigoriev I.V."/>
            <person name="Hibbett D."/>
            <person name="Nagy L.G."/>
            <person name="Martin F.M."/>
        </authorList>
    </citation>
    <scope>NUCLEOTIDE SEQUENCE</scope>
    <source>
        <strain evidence="2">UP504</strain>
    </source>
</reference>
<feature type="compositionally biased region" description="Polar residues" evidence="1">
    <location>
        <begin position="477"/>
        <end position="494"/>
    </location>
</feature>
<protein>
    <submittedName>
        <fullName evidence="2">Uncharacterized protein</fullName>
    </submittedName>
</protein>
<keyword evidence="3" id="KW-1185">Reference proteome</keyword>
<dbReference type="Proteomes" id="UP000886523">
    <property type="component" value="Unassembled WGS sequence"/>
</dbReference>
<organism evidence="2 3">
    <name type="scientific">Hydnum rufescens UP504</name>
    <dbReference type="NCBI Taxonomy" id="1448309"/>
    <lineage>
        <taxon>Eukaryota</taxon>
        <taxon>Fungi</taxon>
        <taxon>Dikarya</taxon>
        <taxon>Basidiomycota</taxon>
        <taxon>Agaricomycotina</taxon>
        <taxon>Agaricomycetes</taxon>
        <taxon>Cantharellales</taxon>
        <taxon>Hydnaceae</taxon>
        <taxon>Hydnum</taxon>
    </lineage>
</organism>
<gene>
    <name evidence="2" type="ORF">BS47DRAFT_1363382</name>
</gene>
<proteinExistence type="predicted"/>
<evidence type="ECO:0000313" key="3">
    <source>
        <dbReference type="Proteomes" id="UP000886523"/>
    </source>
</evidence>
<feature type="region of interest" description="Disordered" evidence="1">
    <location>
        <begin position="303"/>
        <end position="354"/>
    </location>
</feature>
<accession>A0A9P6AU96</accession>
<dbReference type="EMBL" id="MU128991">
    <property type="protein sequence ID" value="KAF9512088.1"/>
    <property type="molecule type" value="Genomic_DNA"/>
</dbReference>
<dbReference type="AlphaFoldDB" id="A0A9P6AU96"/>
<feature type="region of interest" description="Disordered" evidence="1">
    <location>
        <begin position="431"/>
        <end position="531"/>
    </location>
</feature>
<evidence type="ECO:0000313" key="2">
    <source>
        <dbReference type="EMBL" id="KAF9512088.1"/>
    </source>
</evidence>
<feature type="compositionally biased region" description="Polar residues" evidence="1">
    <location>
        <begin position="323"/>
        <end position="337"/>
    </location>
</feature>
<name>A0A9P6AU96_9AGAM</name>